<dbReference type="EC" id="4.2.2.-" evidence="7 8"/>
<dbReference type="GeneID" id="66353540"/>
<dbReference type="EMBL" id="DAEPXK010000007">
    <property type="protein sequence ID" value="HBH1541451.1"/>
    <property type="molecule type" value="Genomic_DNA"/>
</dbReference>
<dbReference type="Pfam" id="PF01464">
    <property type="entry name" value="SLT"/>
    <property type="match status" value="1"/>
</dbReference>
<dbReference type="Gene3D" id="1.10.530.10">
    <property type="match status" value="1"/>
</dbReference>
<dbReference type="AlphaFoldDB" id="A0A031WGG3"/>
<dbReference type="KEGG" id="pdf:CD630DERM_11300"/>
<protein>
    <submittedName>
        <fullName evidence="5">Lytic transglycosylase domain-containing protein</fullName>
    </submittedName>
    <submittedName>
        <fullName evidence="2 8">Lytic transglycosylase-like protein</fullName>
        <ecNumber evidence="2 8">3.2.1.-</ecNumber>
    </submittedName>
    <submittedName>
        <fullName evidence="7">Soluble lytic murein transglycosylase</fullName>
        <ecNumber evidence="7 8">4.2.2.-</ecNumber>
    </submittedName>
</protein>
<dbReference type="GO" id="GO:0016798">
    <property type="term" value="F:hydrolase activity, acting on glycosyl bonds"/>
    <property type="evidence" value="ECO:0007669"/>
    <property type="project" value="UniProtKB-KW"/>
</dbReference>
<dbReference type="Proteomes" id="UP000411588">
    <property type="component" value="Unassembled WGS sequence"/>
</dbReference>
<reference evidence="2" key="1">
    <citation type="submission" date="2014-07" db="EMBL/GenBank/DDBJ databases">
        <authorList>
            <person name="Monot Marc"/>
        </authorList>
    </citation>
    <scope>NUCLEOTIDE SEQUENCE</scope>
    <source>
        <strain evidence="4">7032989</strain>
        <strain evidence="2">7032994</strain>
    </source>
</reference>
<keyword evidence="2" id="KW-0378">Hydrolase</keyword>
<dbReference type="InterPro" id="IPR023346">
    <property type="entry name" value="Lysozyme-like_dom_sf"/>
</dbReference>
<dbReference type="Proteomes" id="UP000878956">
    <property type="component" value="Unassembled WGS sequence"/>
</dbReference>
<dbReference type="GO" id="GO:0016829">
    <property type="term" value="F:lyase activity"/>
    <property type="evidence" value="ECO:0007669"/>
    <property type="project" value="UniProtKB-KW"/>
</dbReference>
<accession>A0A031WGG3</accession>
<gene>
    <name evidence="7" type="primary">slt</name>
    <name evidence="4" type="ORF">BN1095_450034</name>
    <name evidence="3" type="ORF">BN1096_560034</name>
    <name evidence="2" type="ORF">BN1097_540036</name>
    <name evidence="5" type="ORF">KRM00_000910</name>
    <name evidence="6" type="ORF">KRQ00_000718</name>
    <name evidence="9" type="ORF">SAMEA1402366_00405</name>
    <name evidence="8" type="ORF">SAMEA1402399_01624</name>
    <name evidence="7" type="ORF">SAMEA3375112_00035</name>
</gene>
<evidence type="ECO:0000313" key="9">
    <source>
        <dbReference type="EMBL" id="VHX94648.1"/>
    </source>
</evidence>
<reference evidence="5" key="3">
    <citation type="journal article" date="2018" name="Genome Biol.">
        <title>SKESA: strategic k-mer extension for scrupulous assemblies.</title>
        <authorList>
            <person name="Souvorov A."/>
            <person name="Agarwala R."/>
            <person name="Lipman D.J."/>
        </authorList>
    </citation>
    <scope>NUCLEOTIDE SEQUENCE</scope>
    <source>
        <strain evidence="6">Clostridioides</strain>
        <strain evidence="5">HN1000</strain>
    </source>
</reference>
<evidence type="ECO:0000313" key="11">
    <source>
        <dbReference type="Proteomes" id="UP000372533"/>
    </source>
</evidence>
<keyword evidence="2" id="KW-0326">Glycosidase</keyword>
<dbReference type="EMBL" id="LK932392">
    <property type="protein sequence ID" value="CDS85773.1"/>
    <property type="molecule type" value="Genomic_DNA"/>
</dbReference>
<evidence type="ECO:0000313" key="3">
    <source>
        <dbReference type="EMBL" id="CDS86274.1"/>
    </source>
</evidence>
<feature type="domain" description="Transglycosylase SLT" evidence="1">
    <location>
        <begin position="38"/>
        <end position="147"/>
    </location>
</feature>
<evidence type="ECO:0000313" key="4">
    <source>
        <dbReference type="EMBL" id="CDT36807.1"/>
    </source>
</evidence>
<dbReference type="SUPFAM" id="SSF53955">
    <property type="entry name" value="Lysozyme-like"/>
    <property type="match status" value="1"/>
</dbReference>
<proteinExistence type="predicted"/>
<dbReference type="CDD" id="cd16896">
    <property type="entry name" value="LT_Slt70-like"/>
    <property type="match status" value="1"/>
</dbReference>
<dbReference type="PANTHER" id="PTHR37423">
    <property type="entry name" value="SOLUBLE LYTIC MUREIN TRANSGLYCOSYLASE-RELATED"/>
    <property type="match status" value="1"/>
</dbReference>
<organism evidence="2">
    <name type="scientific">Clostridioides difficile</name>
    <name type="common">Peptoclostridium difficile</name>
    <dbReference type="NCBI Taxonomy" id="1496"/>
    <lineage>
        <taxon>Bacteria</taxon>
        <taxon>Bacillati</taxon>
        <taxon>Bacillota</taxon>
        <taxon>Clostridia</taxon>
        <taxon>Peptostreptococcales</taxon>
        <taxon>Peptostreptococcaceae</taxon>
        <taxon>Clostridioides</taxon>
    </lineage>
</organism>
<reference evidence="7 10" key="2">
    <citation type="submission" date="2017-02" db="EMBL/GenBank/DDBJ databases">
        <authorList>
            <consortium name="Pathogen Informatics"/>
        </authorList>
    </citation>
    <scope>NUCLEOTIDE SEQUENCE [LARGE SCALE GENOMIC DNA]</scope>
    <source>
        <strain evidence="12">clo34</strain>
        <strain evidence="8">Clo34</strain>
        <strain evidence="9">Tl291</strain>
        <strain evidence="11">tl291</strain>
        <strain evidence="7 10">VRECD0157</strain>
    </source>
</reference>
<dbReference type="OMA" id="NIRIGTW"/>
<dbReference type="EMBL" id="DAEQIJ010000002">
    <property type="protein sequence ID" value="HBH2618990.1"/>
    <property type="molecule type" value="Genomic_DNA"/>
</dbReference>
<evidence type="ECO:0000313" key="12">
    <source>
        <dbReference type="Proteomes" id="UP000411588"/>
    </source>
</evidence>
<dbReference type="Proteomes" id="UP000372533">
    <property type="component" value="Unassembled WGS sequence"/>
</dbReference>
<dbReference type="RefSeq" id="WP_003438043.1">
    <property type="nucleotide sequence ID" value="NZ_AP025558.1"/>
</dbReference>
<dbReference type="PATRIC" id="fig|1496.1373.peg.962"/>
<dbReference type="Proteomes" id="UP000189137">
    <property type="component" value="Unassembled WGS sequence"/>
</dbReference>
<dbReference type="EMBL" id="CAADAN010000004">
    <property type="protein sequence ID" value="VFD31369.1"/>
    <property type="molecule type" value="Genomic_DNA"/>
</dbReference>
<dbReference type="PANTHER" id="PTHR37423:SF2">
    <property type="entry name" value="MEMBRANE-BOUND LYTIC MUREIN TRANSGLYCOSYLASE C"/>
    <property type="match status" value="1"/>
</dbReference>
<evidence type="ECO:0000313" key="10">
    <source>
        <dbReference type="Proteomes" id="UP000189137"/>
    </source>
</evidence>
<dbReference type="EMBL" id="CAAJVP010000002">
    <property type="protein sequence ID" value="VHX94648.1"/>
    <property type="molecule type" value="Genomic_DNA"/>
</dbReference>
<evidence type="ECO:0000313" key="5">
    <source>
        <dbReference type="EMBL" id="HBH1541451.1"/>
    </source>
</evidence>
<dbReference type="Proteomes" id="UP000879542">
    <property type="component" value="Unassembled WGS sequence"/>
</dbReference>
<dbReference type="EMBL" id="FUPS01000001">
    <property type="protein sequence ID" value="SJR78888.1"/>
    <property type="molecule type" value="Genomic_DNA"/>
</dbReference>
<reference evidence="5" key="4">
    <citation type="submission" date="2021-06" db="EMBL/GenBank/DDBJ databases">
        <authorList>
            <consortium name="NCBI Pathogen Detection Project"/>
        </authorList>
    </citation>
    <scope>NUCLEOTIDE SEQUENCE</scope>
    <source>
        <strain evidence="6">Clostridioides</strain>
        <strain evidence="5">HN1000</strain>
    </source>
</reference>
<dbReference type="EC" id="3.2.1.-" evidence="2 8"/>
<evidence type="ECO:0000313" key="8">
    <source>
        <dbReference type="EMBL" id="VFD31369.1"/>
    </source>
</evidence>
<evidence type="ECO:0000313" key="2">
    <source>
        <dbReference type="EMBL" id="CDS85773.1"/>
    </source>
</evidence>
<evidence type="ECO:0000313" key="7">
    <source>
        <dbReference type="EMBL" id="SJR78888.1"/>
    </source>
</evidence>
<dbReference type="EMBL" id="LK933127">
    <property type="protein sequence ID" value="CDT36807.1"/>
    <property type="molecule type" value="Genomic_DNA"/>
</dbReference>
<name>A0A031WGG3_CLODI</name>
<sequence length="184" mass="21404">MNSKKVLILSIFIILFGALLMESKVIHKFLYPKKYSEYVEKYSKEFNLDENIVYSVIKAESKFNSSAVSKKEAKGLMQILDITRDWGAEELNLKNVDIFDPETNIRLGCWYLSKLYKEFGKLDLVIAAYNGGSGNVKKWLENNEYSKDGENLHDIPFKQTSKYVEKVKNNYEHYNKIYGKKGKN</sequence>
<dbReference type="EMBL" id="LK932509">
    <property type="protein sequence ID" value="CDS86274.1"/>
    <property type="molecule type" value="Genomic_DNA"/>
</dbReference>
<dbReference type="InterPro" id="IPR008258">
    <property type="entry name" value="Transglycosylase_SLT_dom_1"/>
</dbReference>
<evidence type="ECO:0000259" key="1">
    <source>
        <dbReference type="Pfam" id="PF01464"/>
    </source>
</evidence>
<evidence type="ECO:0000313" key="6">
    <source>
        <dbReference type="EMBL" id="HBH2618990.1"/>
    </source>
</evidence>
<keyword evidence="7" id="KW-0456">Lyase</keyword>